<comment type="caution">
    <text evidence="2">The sequence shown here is derived from an EMBL/GenBank/DDBJ whole genome shotgun (WGS) entry which is preliminary data.</text>
</comment>
<gene>
    <name evidence="2" type="ORF">QO011_003666</name>
</gene>
<dbReference type="EMBL" id="JAUSVX010000006">
    <property type="protein sequence ID" value="MDQ0470647.1"/>
    <property type="molecule type" value="Genomic_DNA"/>
</dbReference>
<dbReference type="InterPro" id="IPR013324">
    <property type="entry name" value="RNA_pol_sigma_r3/r4-like"/>
</dbReference>
<dbReference type="GO" id="GO:0000428">
    <property type="term" value="C:DNA-directed RNA polymerase complex"/>
    <property type="evidence" value="ECO:0007669"/>
    <property type="project" value="UniProtKB-KW"/>
</dbReference>
<keyword evidence="3" id="KW-1185">Reference proteome</keyword>
<evidence type="ECO:0000313" key="3">
    <source>
        <dbReference type="Proteomes" id="UP001242480"/>
    </source>
</evidence>
<organism evidence="2 3">
    <name type="scientific">Labrys wisconsinensis</name>
    <dbReference type="NCBI Taxonomy" id="425677"/>
    <lineage>
        <taxon>Bacteria</taxon>
        <taxon>Pseudomonadati</taxon>
        <taxon>Pseudomonadota</taxon>
        <taxon>Alphaproteobacteria</taxon>
        <taxon>Hyphomicrobiales</taxon>
        <taxon>Xanthobacteraceae</taxon>
        <taxon>Labrys</taxon>
    </lineage>
</organism>
<dbReference type="RefSeq" id="WP_307274779.1">
    <property type="nucleotide sequence ID" value="NZ_JAUSVX010000006.1"/>
</dbReference>
<keyword evidence="2" id="KW-0804">Transcription</keyword>
<evidence type="ECO:0000313" key="2">
    <source>
        <dbReference type="EMBL" id="MDQ0470647.1"/>
    </source>
</evidence>
<evidence type="ECO:0000259" key="1">
    <source>
        <dbReference type="Pfam" id="PF08281"/>
    </source>
</evidence>
<dbReference type="SUPFAM" id="SSF88659">
    <property type="entry name" value="Sigma3 and sigma4 domains of RNA polymerase sigma factors"/>
    <property type="match status" value="1"/>
</dbReference>
<reference evidence="2 3" key="1">
    <citation type="submission" date="2023-07" db="EMBL/GenBank/DDBJ databases">
        <title>Genomic Encyclopedia of Type Strains, Phase IV (KMG-IV): sequencing the most valuable type-strain genomes for metagenomic binning, comparative biology and taxonomic classification.</title>
        <authorList>
            <person name="Goeker M."/>
        </authorList>
    </citation>
    <scope>NUCLEOTIDE SEQUENCE [LARGE SCALE GENOMIC DNA]</scope>
    <source>
        <strain evidence="2 3">DSM 19619</strain>
    </source>
</reference>
<feature type="domain" description="RNA polymerase sigma factor 70 region 4 type 2" evidence="1">
    <location>
        <begin position="79"/>
        <end position="129"/>
    </location>
</feature>
<name>A0ABU0J8P7_9HYPH</name>
<proteinExistence type="predicted"/>
<dbReference type="Pfam" id="PF08281">
    <property type="entry name" value="Sigma70_r4_2"/>
    <property type="match status" value="1"/>
</dbReference>
<accession>A0ABU0J8P7</accession>
<protein>
    <submittedName>
        <fullName evidence="2">DNA-directed RNA polymerase specialized sigma24 family protein</fullName>
    </submittedName>
</protein>
<dbReference type="Gene3D" id="1.20.140.160">
    <property type="match status" value="1"/>
</dbReference>
<dbReference type="InterPro" id="IPR013249">
    <property type="entry name" value="RNA_pol_sigma70_r4_t2"/>
</dbReference>
<keyword evidence="2" id="KW-0240">DNA-directed RNA polymerase</keyword>
<sequence length="145" mass="16327">MSRQEEIATRRLRRLARALVHDSESADALVLETLAIVEGHSATILELFAVLVAQRRARDAELAYRMPRSQHVAHPQPDILRALEQLSLAEREVLALALVEQMPYEDAAAVLKMSTDVFVKRLTQAREALARVADGERRVVLRLVK</sequence>
<dbReference type="Proteomes" id="UP001242480">
    <property type="component" value="Unassembled WGS sequence"/>
</dbReference>